<reference evidence="2" key="1">
    <citation type="submission" date="2013-11" db="EMBL/GenBank/DDBJ databases">
        <title>Unveiling the pan-genome of the SXT/R391 family of ICEs: Molecular characterization of new variable regions of SXT/R391-like ICEs detected in genomes of Pseudoalteromonas sp. and Vibrio scophthalmi.</title>
        <authorList>
            <person name="Rodriguez-Blanco A."/>
            <person name="Lemos M."/>
            <person name="Osorio C."/>
        </authorList>
    </citation>
    <scope>NUCLEOTIDE SEQUENCE</scope>
    <source>
        <strain evidence="2">4mar</strain>
    </source>
</reference>
<dbReference type="NCBIfam" id="NF033611">
    <property type="entry name" value="SAVED"/>
    <property type="match status" value="1"/>
</dbReference>
<name>A0A024HUA3_9GAMM</name>
<feature type="domain" description="SMODS-associated and fused to various effectors" evidence="1">
    <location>
        <begin position="329"/>
        <end position="501"/>
    </location>
</feature>
<dbReference type="AlphaFoldDB" id="A0A024HUA3"/>
<gene>
    <name evidence="2" type="primary">pspspa1-14</name>
</gene>
<accession>A0A024HUA3</accession>
<sequence length="520" mass="58633">MTDERLNFHQACFYPIESLDKLTEFLSSIKTSFAWEHVGLLTDERVKNQIYILYSHEFRASFRLNIIDAELKDAFSLMGCGDNIEVRHLQGRNLSKDEYGAIDSLLKIWDSCVNQSIVLSVNDVVDYISRNIEQRFNKGRGKDFTQSTINQVMRDSHGYCMFEGCGDRLDIDYLTGASGNYSYLAHNVASSESGPRGIPYLSEELSNEPANILLLCDKHHRLIDRVACADYPASRLTQMRTDFLISTEKLLEGLSFQPIPVFSVLWPVGGHVVSPPESRDIAGSLSRLRTRIRGALNNLSDNERRYRTKPESFVKEMDEIVTEEAETIVNQTKNYGYRAALFAFGPMPALVGLGACLGNKSEITPMLRYRDGNCWVWPQDYRSDTPYKVNWKNEIGTSPEVTISIALTQYPEVMKKTATALGYPEIEIVAKQMGNAAIPHPENGLELKSELHGILKKLHDQFAVKRIHLLICASNAASVFVGQAFDLYQPALFVYDFEGDEMKAKLCVEHVKGKVTLSIP</sequence>
<dbReference type="InterPro" id="IPR040836">
    <property type="entry name" value="SAVED"/>
</dbReference>
<proteinExistence type="predicted"/>
<organism evidence="2">
    <name type="scientific">Pseudoalteromonas sp. 4mar</name>
    <dbReference type="NCBI Taxonomy" id="1434883"/>
    <lineage>
        <taxon>Bacteria</taxon>
        <taxon>Pseudomonadati</taxon>
        <taxon>Pseudomonadota</taxon>
        <taxon>Gammaproteobacteria</taxon>
        <taxon>Alteromonadales</taxon>
        <taxon>Pseudoalteromonadaceae</taxon>
        <taxon>Pseudoalteromonas</taxon>
    </lineage>
</organism>
<dbReference type="EMBL" id="HG794405">
    <property type="protein sequence ID" value="CDK41241.1"/>
    <property type="molecule type" value="Genomic_DNA"/>
</dbReference>
<evidence type="ECO:0000259" key="1">
    <source>
        <dbReference type="Pfam" id="PF18145"/>
    </source>
</evidence>
<protein>
    <recommendedName>
        <fullName evidence="1">SMODS-associated and fused to various effectors domain-containing protein</fullName>
    </recommendedName>
</protein>
<evidence type="ECO:0000313" key="2">
    <source>
        <dbReference type="EMBL" id="CDK41241.1"/>
    </source>
</evidence>
<dbReference type="Pfam" id="PF18145">
    <property type="entry name" value="SAVED"/>
    <property type="match status" value="1"/>
</dbReference>